<evidence type="ECO:0000259" key="3">
    <source>
        <dbReference type="Pfam" id="PF13406"/>
    </source>
</evidence>
<dbReference type="CDD" id="cd13399">
    <property type="entry name" value="Slt35-like"/>
    <property type="match status" value="1"/>
</dbReference>
<reference evidence="4 5" key="1">
    <citation type="journal article" date="2014" name="Antonie Van Leeuwenhoek">
        <title>Hyphomonas beringensis sp. nov. and Hyphomonas chukchiensis sp. nov., isolated from surface seawater of the Bering Sea and Chukchi Sea.</title>
        <authorList>
            <person name="Li C."/>
            <person name="Lai Q."/>
            <person name="Li G."/>
            <person name="Dong C."/>
            <person name="Wang J."/>
            <person name="Liao Y."/>
            <person name="Shao Z."/>
        </authorList>
    </citation>
    <scope>NUCLEOTIDE SEQUENCE [LARGE SCALE GENOMIC DNA]</scope>
    <source>
        <strain evidence="4 5">PS728</strain>
    </source>
</reference>
<evidence type="ECO:0000256" key="1">
    <source>
        <dbReference type="SAM" id="MobiDB-lite"/>
    </source>
</evidence>
<feature type="domain" description="Transglycosylase SLT" evidence="3">
    <location>
        <begin position="82"/>
        <end position="380"/>
    </location>
</feature>
<gene>
    <name evidence="4" type="ORF">HPO_10250</name>
</gene>
<dbReference type="InterPro" id="IPR036365">
    <property type="entry name" value="PGBD-like_sf"/>
</dbReference>
<dbReference type="InterPro" id="IPR011970">
    <property type="entry name" value="MltB_2"/>
</dbReference>
<dbReference type="AlphaFoldDB" id="A0A062VE24"/>
<dbReference type="PANTHER" id="PTHR30163:SF8">
    <property type="entry name" value="LYTIC MUREIN TRANSGLYCOSYLASE"/>
    <property type="match status" value="1"/>
</dbReference>
<dbReference type="InterPro" id="IPR043426">
    <property type="entry name" value="MltB-like"/>
</dbReference>
<dbReference type="SUPFAM" id="SSF53955">
    <property type="entry name" value="Lysozyme-like"/>
    <property type="match status" value="1"/>
</dbReference>
<protein>
    <submittedName>
        <fullName evidence="4">Lytic murein transglycosylase</fullName>
    </submittedName>
</protein>
<dbReference type="eggNOG" id="COG3409">
    <property type="taxonomic scope" value="Bacteria"/>
</dbReference>
<accession>A0A062VE24</accession>
<dbReference type="InterPro" id="IPR023346">
    <property type="entry name" value="Lysozyme-like_dom_sf"/>
</dbReference>
<sequence>MNPDSRVKDGNCGEKAAKGAKAMIITGLARSKWMGIAIVCGALASCAAGPQAPSPKPPVTGTPSPAPETGPIVYKSSGHAAMDAWRDDFSARAMAAGHDRAIVKSMLENISPITMWLGSADTVQTQTAPSDQAEFAKPIWDYLATPLGNTRITQGQQKLSSTRTTLDAIEAAYGVDRSALLAIWGMETNFGGFIGRDDAANALANMAVEGRRRNLAESELYALMKILKDGDARRGDLIAGWAGAMGQTQFMPSTYVAHAVDFDGDGRKDVWKSEADALASAANYLARSGYMKGQPWGIEVLTPEGFDFSLADGSERRMATWVAAGLSPIRGGAFETGGADFAELWLPAGASGPKFLLFKNFNVFKTYNRADSYALAVGLSGDMIIGKGGPVAAWPKHLAPLTVAEVRDLQDGLNALGYDAGTADGIAGRRTKTALQNFQKARGFLADGYPTKEMLAAVRSGTPAIN</sequence>
<evidence type="ECO:0000313" key="5">
    <source>
        <dbReference type="Proteomes" id="UP000027100"/>
    </source>
</evidence>
<keyword evidence="5" id="KW-1185">Reference proteome</keyword>
<dbReference type="SUPFAM" id="SSF47090">
    <property type="entry name" value="PGBD-like"/>
    <property type="match status" value="1"/>
</dbReference>
<evidence type="ECO:0000313" key="4">
    <source>
        <dbReference type="EMBL" id="KCZ98587.1"/>
    </source>
</evidence>
<dbReference type="eggNOG" id="COG2951">
    <property type="taxonomic scope" value="Bacteria"/>
</dbReference>
<evidence type="ECO:0000259" key="2">
    <source>
        <dbReference type="Pfam" id="PF01471"/>
    </source>
</evidence>
<dbReference type="NCBIfam" id="TIGR02283">
    <property type="entry name" value="MltB_2"/>
    <property type="match status" value="1"/>
</dbReference>
<dbReference type="Gene3D" id="1.10.101.10">
    <property type="entry name" value="PGBD-like superfamily/PGBD"/>
    <property type="match status" value="1"/>
</dbReference>
<dbReference type="PATRIC" id="fig|1280954.3.peg.2075"/>
<feature type="domain" description="Peptidoglycan binding-like" evidence="2">
    <location>
        <begin position="404"/>
        <end position="457"/>
    </location>
</feature>
<dbReference type="InterPro" id="IPR036366">
    <property type="entry name" value="PGBDSf"/>
</dbReference>
<dbReference type="InterPro" id="IPR031304">
    <property type="entry name" value="SLT_2"/>
</dbReference>
<feature type="compositionally biased region" description="Pro residues" evidence="1">
    <location>
        <begin position="52"/>
        <end position="68"/>
    </location>
</feature>
<dbReference type="Pfam" id="PF01471">
    <property type="entry name" value="PG_binding_1"/>
    <property type="match status" value="1"/>
</dbReference>
<dbReference type="Gene3D" id="1.10.8.350">
    <property type="entry name" value="Bacterial muramidase"/>
    <property type="match status" value="1"/>
</dbReference>
<proteinExistence type="predicted"/>
<feature type="region of interest" description="Disordered" evidence="1">
    <location>
        <begin position="49"/>
        <end position="70"/>
    </location>
</feature>
<dbReference type="STRING" id="1280954.HPO_10250"/>
<name>A0A062VE24_9PROT</name>
<organism evidence="4 5">
    <name type="scientific">Hyphomonas polymorpha PS728</name>
    <dbReference type="NCBI Taxonomy" id="1280954"/>
    <lineage>
        <taxon>Bacteria</taxon>
        <taxon>Pseudomonadati</taxon>
        <taxon>Pseudomonadota</taxon>
        <taxon>Alphaproteobacteria</taxon>
        <taxon>Hyphomonadales</taxon>
        <taxon>Hyphomonadaceae</taxon>
        <taxon>Hyphomonas</taxon>
    </lineage>
</organism>
<dbReference type="Pfam" id="PF13406">
    <property type="entry name" value="SLT_2"/>
    <property type="match status" value="1"/>
</dbReference>
<comment type="caution">
    <text evidence="4">The sequence shown here is derived from an EMBL/GenBank/DDBJ whole genome shotgun (WGS) entry which is preliminary data.</text>
</comment>
<dbReference type="InterPro" id="IPR002477">
    <property type="entry name" value="Peptidoglycan-bd-like"/>
</dbReference>
<dbReference type="Gene3D" id="1.10.530.10">
    <property type="match status" value="1"/>
</dbReference>
<dbReference type="GO" id="GO:0008933">
    <property type="term" value="F:peptidoglycan lytic transglycosylase activity"/>
    <property type="evidence" value="ECO:0007669"/>
    <property type="project" value="TreeGrafter"/>
</dbReference>
<dbReference type="GO" id="GO:0009253">
    <property type="term" value="P:peptidoglycan catabolic process"/>
    <property type="evidence" value="ECO:0007669"/>
    <property type="project" value="TreeGrafter"/>
</dbReference>
<dbReference type="PANTHER" id="PTHR30163">
    <property type="entry name" value="MEMBRANE-BOUND LYTIC MUREIN TRANSGLYCOSYLASE B"/>
    <property type="match status" value="1"/>
</dbReference>
<dbReference type="Proteomes" id="UP000027100">
    <property type="component" value="Unassembled WGS sequence"/>
</dbReference>
<dbReference type="EMBL" id="ARYM01000010">
    <property type="protein sequence ID" value="KCZ98587.1"/>
    <property type="molecule type" value="Genomic_DNA"/>
</dbReference>